<keyword evidence="1" id="KW-0472">Membrane</keyword>
<dbReference type="Proteomes" id="UP001300871">
    <property type="component" value="Unassembled WGS sequence"/>
</dbReference>
<sequence>MQTEVLIALIGLTGSAVGTFAGILTAAKLTNYRIGQLEKKVDKHNTVIERTFKLEEAQAVIQEQIKVVNHRISDLENKEE</sequence>
<dbReference type="RefSeq" id="WP_009298389.1">
    <property type="nucleotide sequence ID" value="NZ_JADMVM010000003.1"/>
</dbReference>
<evidence type="ECO:0008006" key="4">
    <source>
        <dbReference type="Google" id="ProtNLM"/>
    </source>
</evidence>
<evidence type="ECO:0000313" key="2">
    <source>
        <dbReference type="EMBL" id="MDB2003075.1"/>
    </source>
</evidence>
<dbReference type="EMBL" id="JAQLGM010000126">
    <property type="protein sequence ID" value="MDB2003075.1"/>
    <property type="molecule type" value="Genomic_DNA"/>
</dbReference>
<dbReference type="AlphaFoldDB" id="A0AAW6B003"/>
<protein>
    <recommendedName>
        <fullName evidence="4">Phage protein</fullName>
    </recommendedName>
</protein>
<organism evidence="2 3">
    <name type="scientific">Clostridium symbiosum</name>
    <name type="common">Bacteroides symbiosus</name>
    <dbReference type="NCBI Taxonomy" id="1512"/>
    <lineage>
        <taxon>Bacteria</taxon>
        <taxon>Bacillati</taxon>
        <taxon>Bacillota</taxon>
        <taxon>Clostridia</taxon>
        <taxon>Lachnospirales</taxon>
        <taxon>Lachnospiraceae</taxon>
        <taxon>Otoolea</taxon>
    </lineage>
</organism>
<keyword evidence="1" id="KW-0812">Transmembrane</keyword>
<proteinExistence type="predicted"/>
<reference evidence="2" key="1">
    <citation type="submission" date="2023-01" db="EMBL/GenBank/DDBJ databases">
        <title>Human gut microbiome strain richness.</title>
        <authorList>
            <person name="Chen-Liaw A."/>
        </authorList>
    </citation>
    <scope>NUCLEOTIDE SEQUENCE</scope>
    <source>
        <strain evidence="2">B1_m1001713B170214d0_201011</strain>
    </source>
</reference>
<gene>
    <name evidence="2" type="ORF">PM006_22975</name>
</gene>
<name>A0AAW6B003_CLOSY</name>
<feature type="transmembrane region" description="Helical" evidence="1">
    <location>
        <begin position="6"/>
        <end position="27"/>
    </location>
</feature>
<accession>A0AAW6B003</accession>
<evidence type="ECO:0000256" key="1">
    <source>
        <dbReference type="SAM" id="Phobius"/>
    </source>
</evidence>
<evidence type="ECO:0000313" key="3">
    <source>
        <dbReference type="Proteomes" id="UP001300871"/>
    </source>
</evidence>
<comment type="caution">
    <text evidence="2">The sequence shown here is derived from an EMBL/GenBank/DDBJ whole genome shotgun (WGS) entry which is preliminary data.</text>
</comment>
<keyword evidence="1" id="KW-1133">Transmembrane helix</keyword>